<keyword evidence="3" id="KW-1185">Reference proteome</keyword>
<evidence type="ECO:0000256" key="1">
    <source>
        <dbReference type="SAM" id="MobiDB-lite"/>
    </source>
</evidence>
<protein>
    <submittedName>
        <fullName evidence="2">Uncharacterized protein</fullName>
    </submittedName>
</protein>
<reference evidence="2 3" key="1">
    <citation type="submission" date="2014-04" db="EMBL/GenBank/DDBJ databases">
        <authorList>
            <consortium name="DOE Joint Genome Institute"/>
            <person name="Kuo A."/>
            <person name="Girlanda M."/>
            <person name="Perotto S."/>
            <person name="Kohler A."/>
            <person name="Nagy L.G."/>
            <person name="Floudas D."/>
            <person name="Copeland A."/>
            <person name="Barry K.W."/>
            <person name="Cichocki N."/>
            <person name="Veneault-Fourrey C."/>
            <person name="LaButti K."/>
            <person name="Lindquist E.A."/>
            <person name="Lipzen A."/>
            <person name="Lundell T."/>
            <person name="Morin E."/>
            <person name="Murat C."/>
            <person name="Sun H."/>
            <person name="Tunlid A."/>
            <person name="Henrissat B."/>
            <person name="Grigoriev I.V."/>
            <person name="Hibbett D.S."/>
            <person name="Martin F."/>
            <person name="Nordberg H.P."/>
            <person name="Cantor M.N."/>
            <person name="Hua S.X."/>
        </authorList>
    </citation>
    <scope>NUCLEOTIDE SEQUENCE [LARGE SCALE GENOMIC DNA]</scope>
    <source>
        <strain evidence="2 3">MUT 4182</strain>
    </source>
</reference>
<gene>
    <name evidence="2" type="ORF">M407DRAFT_17804</name>
</gene>
<evidence type="ECO:0000313" key="2">
    <source>
        <dbReference type="EMBL" id="KIO33243.1"/>
    </source>
</evidence>
<dbReference type="Pfam" id="PF23670">
    <property type="entry name" value="PIGBOS1"/>
    <property type="match status" value="1"/>
</dbReference>
<feature type="compositionally biased region" description="Pro residues" evidence="1">
    <location>
        <begin position="55"/>
        <end position="65"/>
    </location>
</feature>
<dbReference type="EMBL" id="KN822949">
    <property type="protein sequence ID" value="KIO33243.1"/>
    <property type="molecule type" value="Genomic_DNA"/>
</dbReference>
<feature type="compositionally biased region" description="Polar residues" evidence="1">
    <location>
        <begin position="75"/>
        <end position="95"/>
    </location>
</feature>
<proteinExistence type="predicted"/>
<feature type="region of interest" description="Disordered" evidence="1">
    <location>
        <begin position="37"/>
        <end position="135"/>
    </location>
</feature>
<dbReference type="OrthoDB" id="4093673at2759"/>
<feature type="compositionally biased region" description="Polar residues" evidence="1">
    <location>
        <begin position="121"/>
        <end position="135"/>
    </location>
</feature>
<evidence type="ECO:0000313" key="3">
    <source>
        <dbReference type="Proteomes" id="UP000054248"/>
    </source>
</evidence>
<sequence>MAARGRVVAVLFAGAVGVVSGVYIWKPLLEQELNKGPKGLEQLSKDQERSSASPPSAPATPPAEPTPSTAVQPEKTATISGVNAVVSSQAPSTNQPEPPFKRDVGQDQSVSVLSRSHWFGGSSSPSTTNSDPKKL</sequence>
<dbReference type="HOGENOM" id="CLU_1887288_0_0_1"/>
<reference evidence="3" key="2">
    <citation type="submission" date="2015-01" db="EMBL/GenBank/DDBJ databases">
        <title>Evolutionary Origins and Diversification of the Mycorrhizal Mutualists.</title>
        <authorList>
            <consortium name="DOE Joint Genome Institute"/>
            <consortium name="Mycorrhizal Genomics Consortium"/>
            <person name="Kohler A."/>
            <person name="Kuo A."/>
            <person name="Nagy L.G."/>
            <person name="Floudas D."/>
            <person name="Copeland A."/>
            <person name="Barry K.W."/>
            <person name="Cichocki N."/>
            <person name="Veneault-Fourrey C."/>
            <person name="LaButti K."/>
            <person name="Lindquist E.A."/>
            <person name="Lipzen A."/>
            <person name="Lundell T."/>
            <person name="Morin E."/>
            <person name="Murat C."/>
            <person name="Riley R."/>
            <person name="Ohm R."/>
            <person name="Sun H."/>
            <person name="Tunlid A."/>
            <person name="Henrissat B."/>
            <person name="Grigoriev I.V."/>
            <person name="Hibbett D.S."/>
            <person name="Martin F."/>
        </authorList>
    </citation>
    <scope>NUCLEOTIDE SEQUENCE [LARGE SCALE GENOMIC DNA]</scope>
    <source>
        <strain evidence="3">MUT 4182</strain>
    </source>
</reference>
<organism evidence="2 3">
    <name type="scientific">Tulasnella calospora MUT 4182</name>
    <dbReference type="NCBI Taxonomy" id="1051891"/>
    <lineage>
        <taxon>Eukaryota</taxon>
        <taxon>Fungi</taxon>
        <taxon>Dikarya</taxon>
        <taxon>Basidiomycota</taxon>
        <taxon>Agaricomycotina</taxon>
        <taxon>Agaricomycetes</taxon>
        <taxon>Cantharellales</taxon>
        <taxon>Tulasnellaceae</taxon>
        <taxon>Tulasnella</taxon>
    </lineage>
</organism>
<name>A0A0C3LH01_9AGAM</name>
<dbReference type="AlphaFoldDB" id="A0A0C3LH01"/>
<accession>A0A0C3LH01</accession>
<dbReference type="Proteomes" id="UP000054248">
    <property type="component" value="Unassembled WGS sequence"/>
</dbReference>
<dbReference type="InterPro" id="IPR057394">
    <property type="entry name" value="PIGBOS1"/>
</dbReference>